<dbReference type="RefSeq" id="WP_013167947.1">
    <property type="nucleotide sequence ID" value="NC_014217.1"/>
</dbReference>
<dbReference type="EMBL" id="CP002026">
    <property type="protein sequence ID" value="ADH90446.1"/>
    <property type="molecule type" value="Genomic_DNA"/>
</dbReference>
<proteinExistence type="inferred from homology"/>
<feature type="compositionally biased region" description="Low complexity" evidence="7">
    <location>
        <begin position="190"/>
        <end position="214"/>
    </location>
</feature>
<comment type="similarity">
    <text evidence="6">Belongs to the AcsB/BcsB family.</text>
</comment>
<evidence type="ECO:0000256" key="4">
    <source>
        <dbReference type="ARBA" id="ARBA00022989"/>
    </source>
</evidence>
<dbReference type="PANTHER" id="PTHR39083">
    <property type="entry name" value="CYCLIC DI-GMP-BINDING PROTEIN"/>
    <property type="match status" value="1"/>
</dbReference>
<feature type="chain" id="PRO_5015217321" description="Cyclic di-GMP-binding protein" evidence="6">
    <location>
        <begin position="22"/>
        <end position="1009"/>
    </location>
</feature>
<comment type="subcellular location">
    <subcellularLocation>
        <location evidence="6">Cell inner membrane</location>
    </subcellularLocation>
    <subcellularLocation>
        <location evidence="1">Cell membrane</location>
        <topology evidence="1">Single-pass membrane protein</topology>
    </subcellularLocation>
</comment>
<feature type="compositionally biased region" description="Low complexity" evidence="7">
    <location>
        <begin position="53"/>
        <end position="94"/>
    </location>
</feature>
<comment type="pathway">
    <text evidence="6">Glycan metabolism; bacterial cellulose biosynthesis.</text>
</comment>
<keyword evidence="9" id="KW-1185">Reference proteome</keyword>
<evidence type="ECO:0000256" key="3">
    <source>
        <dbReference type="ARBA" id="ARBA00022692"/>
    </source>
</evidence>
<dbReference type="PANTHER" id="PTHR39083:SF1">
    <property type="entry name" value="CYCLIC DI-GMP-BINDING PROTEIN"/>
    <property type="match status" value="1"/>
</dbReference>
<dbReference type="GO" id="GO:0006011">
    <property type="term" value="P:UDP-alpha-D-glucose metabolic process"/>
    <property type="evidence" value="ECO:0007669"/>
    <property type="project" value="InterPro"/>
</dbReference>
<gene>
    <name evidence="8" type="ordered locus">Snov_3171</name>
</gene>
<dbReference type="GO" id="GO:0005886">
    <property type="term" value="C:plasma membrane"/>
    <property type="evidence" value="ECO:0007669"/>
    <property type="project" value="UniProtKB-SubCell"/>
</dbReference>
<keyword evidence="6" id="KW-0973">c-di-GMP</keyword>
<feature type="compositionally biased region" description="Low complexity" evidence="7">
    <location>
        <begin position="166"/>
        <end position="179"/>
    </location>
</feature>
<dbReference type="UniPathway" id="UPA00694"/>
<keyword evidence="6" id="KW-0135">Cellulose biosynthesis</keyword>
<accession>D7A7Y8</accession>
<dbReference type="Gene3D" id="2.60.120.260">
    <property type="entry name" value="Galactose-binding domain-like"/>
    <property type="match status" value="2"/>
</dbReference>
<keyword evidence="6" id="KW-0732">Signal</keyword>
<feature type="transmembrane region" description="Helical" evidence="6">
    <location>
        <begin position="980"/>
        <end position="1002"/>
    </location>
</feature>
<comment type="function">
    <text evidence="6">Binds the cellulose synthase activator, bis-(3'-5') cyclic diguanylic acid (c-di-GMP).</text>
</comment>
<dbReference type="Proteomes" id="UP000006633">
    <property type="component" value="Chromosome"/>
</dbReference>
<keyword evidence="3 6" id="KW-0812">Transmembrane</keyword>
<name>D7A7Y8_ANCN5</name>
<dbReference type="Pfam" id="PF03170">
    <property type="entry name" value="BcsB"/>
    <property type="match status" value="1"/>
</dbReference>
<evidence type="ECO:0000256" key="1">
    <source>
        <dbReference type="ARBA" id="ARBA00004162"/>
    </source>
</evidence>
<evidence type="ECO:0000256" key="6">
    <source>
        <dbReference type="RuleBase" id="RU365021"/>
    </source>
</evidence>
<keyword evidence="4 6" id="KW-1133">Transmembrane helix</keyword>
<dbReference type="AlphaFoldDB" id="D7A7Y8"/>
<feature type="signal peptide" evidence="6">
    <location>
        <begin position="1"/>
        <end position="21"/>
    </location>
</feature>
<feature type="compositionally biased region" description="Pro residues" evidence="7">
    <location>
        <begin position="180"/>
        <end position="189"/>
    </location>
</feature>
<dbReference type="STRING" id="639283.Snov_3171"/>
<dbReference type="KEGG" id="sno:Snov_3171"/>
<protein>
    <recommendedName>
        <fullName evidence="6">Cyclic di-GMP-binding protein</fullName>
    </recommendedName>
    <alternativeName>
        <fullName evidence="6">Cellulose synthase regulatory subunit</fullName>
    </alternativeName>
</protein>
<feature type="compositionally biased region" description="Low complexity" evidence="7">
    <location>
        <begin position="227"/>
        <end position="239"/>
    </location>
</feature>
<evidence type="ECO:0000256" key="7">
    <source>
        <dbReference type="SAM" id="MobiDB-lite"/>
    </source>
</evidence>
<evidence type="ECO:0000256" key="2">
    <source>
        <dbReference type="ARBA" id="ARBA00022475"/>
    </source>
</evidence>
<dbReference type="InterPro" id="IPR018513">
    <property type="entry name" value="Cell_synthase_bac"/>
</dbReference>
<evidence type="ECO:0000256" key="5">
    <source>
        <dbReference type="ARBA" id="ARBA00023136"/>
    </source>
</evidence>
<comment type="subunit">
    <text evidence="6">Tightly associated with the cellulose synthase catalytic subunit.</text>
</comment>
<feature type="compositionally biased region" description="Low complexity" evidence="7">
    <location>
        <begin position="120"/>
        <end position="149"/>
    </location>
</feature>
<feature type="region of interest" description="Disordered" evidence="7">
    <location>
        <begin position="50"/>
        <end position="239"/>
    </location>
</feature>
<dbReference type="eggNOG" id="COG3266">
    <property type="taxonomic scope" value="Bacteria"/>
</dbReference>
<keyword evidence="5 6" id="KW-0472">Membrane</keyword>
<keyword evidence="6" id="KW-0997">Cell inner membrane</keyword>
<evidence type="ECO:0000313" key="9">
    <source>
        <dbReference type="Proteomes" id="UP000006633"/>
    </source>
</evidence>
<reference evidence="8 9" key="1">
    <citation type="journal article" date="2012" name="Stand. Genomic Sci.">
        <title>Complete genome sequence of the facultatively chemolithoautotrophic and methylotrophic alpha Proteobacterium Starkeya novella type strain (ATCC 8093(T)).</title>
        <authorList>
            <person name="Kappler U."/>
            <person name="Davenport K."/>
            <person name="Beatson S."/>
            <person name="Lucas S."/>
            <person name="Lapidus A."/>
            <person name="Copeland A."/>
            <person name="Berry K.W."/>
            <person name="Glavina Del Rio T."/>
            <person name="Hammon N."/>
            <person name="Dalin E."/>
            <person name="Tice H."/>
            <person name="Pitluck S."/>
            <person name="Richardson P."/>
            <person name="Bruce D."/>
            <person name="Goodwin L.A."/>
            <person name="Han C."/>
            <person name="Tapia R."/>
            <person name="Detter J.C."/>
            <person name="Chang Y.J."/>
            <person name="Jeffries C.D."/>
            <person name="Land M."/>
            <person name="Hauser L."/>
            <person name="Kyrpides N.C."/>
            <person name="Goker M."/>
            <person name="Ivanova N."/>
            <person name="Klenk H.P."/>
            <person name="Woyke T."/>
        </authorList>
    </citation>
    <scope>NUCLEOTIDE SEQUENCE [LARGE SCALE GENOMIC DNA]</scope>
    <source>
        <strain evidence="9">ATCC 8093 / DSM 506 / JCM 20403 / CCM 1077 / IAM 12100 / NBRC 12443 / NCIMB 10456</strain>
    </source>
</reference>
<evidence type="ECO:0000313" key="8">
    <source>
        <dbReference type="EMBL" id="ADH90446.1"/>
    </source>
</evidence>
<dbReference type="HOGENOM" id="CLU_345364_0_0_5"/>
<organism evidence="8 9">
    <name type="scientific">Ancylobacter novellus (strain ATCC 8093 / DSM 506 / JCM 20403 / CCM 1077 / IAM 12100 / NBRC 12443 / NCIMB 10456)</name>
    <name type="common">Starkeya novella</name>
    <dbReference type="NCBI Taxonomy" id="639283"/>
    <lineage>
        <taxon>Bacteria</taxon>
        <taxon>Pseudomonadati</taxon>
        <taxon>Pseudomonadota</taxon>
        <taxon>Alphaproteobacteria</taxon>
        <taxon>Hyphomicrobiales</taxon>
        <taxon>Xanthobacteraceae</taxon>
        <taxon>Ancylobacter</taxon>
    </lineage>
</organism>
<sequence>MRAPASIAAALVLALAQAPLAGPWLAPAYAQGAGQGTGFSMTPPIPGYGGGNAPASGSSAPATSVPMTPPASSGSAAPSSSASSPAASDSLSAGAAGGPNFSIPSFPTPSAPSQGSTPFAMPSGQAAPAPAGRSPAPSSSSAWIPAPDAGETPAQTQAGQARPVNPQQAKPAPYAQAPAMPAPSMPAPAAPRSTPPTSGAQAPASPPTSATAPTWDMNQSSTGIELPGEPGAPAPTAAPFQMVPGQPAPVITQVPATTPVAEVRKRPDRFLIPQRRMIFAGEVASRAWVFYATQEEANRQASFLLSYLSAVVVMPETSRIRVTVNGQALIERPIAASQEPAHFEVPIQRGTLRPGANLIRIDVVQRHRTDCAVTATYELWTEINNEGTGLVFNGGRPPLSGGLDDLASVGFDQYGVTPIRIVTPGPIEGGGSSRVLRVVQGLAVRGQFPNTSVTIADSQTGQTPPGGLTVVVGTASELPRLMASVPNEARLRPITTLLEDDRLGAPTLVISGPTAADVDRAIDRLNAISIPRTDAVNTQTLYAPNAPLFDSARSVRLGELGVPTQEFSGRRFRAEFQIALPADFYAQAYGNAQLLLDAAFTAAVRPGSHVDVYVNEQIASNLPITASGGGLFQRERMQIPLRNFRPGVNRLWLEVVLDTESDARCLPGATLPAENRFVLFDSTEFSIGNFARIGRVPDLASFSADAFPYNLDGNPVAVVLARQDSSTLSAAGTLMSRLALANGAPLPIDASPASVTLGERNVIFVGSIDQVSSSVLDQVGVAETARTNWVVSASGDENRDVGSSQEYDNVLERFRSRQVGDSPPPPGEPRLDQNTHEVYERWRGSVQGHSSLYTIVEGFEGWLERTFSINFESFRLQEGRRSLFEPPPRTSVLMAQGTGPTGSAAWTLVAGRTPEALAASMTRFTSDAVWNRIGGQAVAYQVASGDIERRDIRSFSFIVTQPLSFGNLRMIAANWLSINILPYALMLVLAGTILGCATALLLRRLGRPS</sequence>
<keyword evidence="2 6" id="KW-1003">Cell membrane</keyword>
<dbReference type="GO" id="GO:0030244">
    <property type="term" value="P:cellulose biosynthetic process"/>
    <property type="evidence" value="ECO:0007669"/>
    <property type="project" value="UniProtKB-KW"/>
</dbReference>